<evidence type="ECO:0000313" key="6">
    <source>
        <dbReference type="Proteomes" id="UP000005710"/>
    </source>
</evidence>
<dbReference type="PROSITE" id="PS00122">
    <property type="entry name" value="CARBOXYLESTERASE_B_1"/>
    <property type="match status" value="1"/>
</dbReference>
<evidence type="ECO:0000256" key="3">
    <source>
        <dbReference type="RuleBase" id="RU361235"/>
    </source>
</evidence>
<keyword evidence="2 3" id="KW-0378">Hydrolase</keyword>
<evidence type="ECO:0000259" key="4">
    <source>
        <dbReference type="Pfam" id="PF00135"/>
    </source>
</evidence>
<dbReference type="Proteomes" id="UP000005710">
    <property type="component" value="Unassembled WGS sequence"/>
</dbReference>
<dbReference type="STRING" id="867903.ThesuDRAFT_01923"/>
<evidence type="ECO:0000256" key="1">
    <source>
        <dbReference type="ARBA" id="ARBA00005964"/>
    </source>
</evidence>
<dbReference type="AlphaFoldDB" id="K6PZZ9"/>
<dbReference type="PROSITE" id="PS00941">
    <property type="entry name" value="CARBOXYLESTERASE_B_2"/>
    <property type="match status" value="1"/>
</dbReference>
<dbReference type="RefSeq" id="WP_006904200.1">
    <property type="nucleotide sequence ID" value="NZ_JH976535.1"/>
</dbReference>
<gene>
    <name evidence="5" type="ORF">ThesuDRAFT_01923</name>
</gene>
<dbReference type="eggNOG" id="COG2272">
    <property type="taxonomic scope" value="Bacteria"/>
</dbReference>
<dbReference type="InterPro" id="IPR019819">
    <property type="entry name" value="Carboxylesterase_B_CS"/>
</dbReference>
<accession>K6PZZ9</accession>
<dbReference type="InterPro" id="IPR002018">
    <property type="entry name" value="CarbesteraseB"/>
</dbReference>
<dbReference type="Gene3D" id="3.40.50.1820">
    <property type="entry name" value="alpha/beta hydrolase"/>
    <property type="match status" value="1"/>
</dbReference>
<dbReference type="GO" id="GO:0016787">
    <property type="term" value="F:hydrolase activity"/>
    <property type="evidence" value="ECO:0007669"/>
    <property type="project" value="UniProtKB-KW"/>
</dbReference>
<sequence length="507" mass="54091">MTGAHGLQEIIVETRYGALRGQTDGTVCVWKGVPFARPPVGELRFRPPEPPEPWQGVRDATRFGPAAVQPDDRLISNITGGGTLPQDEDCLYLNIWSPSPQGRRPVLVWIHGGAYLTGAGFIPWYDGSSFAREGDVVVVTINYRLGALGFLYLEEAFGPEFAGSGNLGILDQVAALRWVKENIAAFGGDPDRVTLFGESAGAGSVGVLMAVPAARGLFHRAILQSGSGALGVRSPESAARVAARVLQNAGVEPGRRDALYALPARAWVNALAALGPGLPVGPVIDGTVLPEHPLAALARGAARDVATLTGVNRDEYNLFALMDPVWLGDDEAALRRQVEAVVGAAAGPLVDFYRSRGEGPLGRRLLPLMSYAVFVRGMLATADAQARAGAPVWAYRFDFETPVLGGVLGACHALEIPFVFNTLDRAGADRFTGTAPERHAIAQAMHRAWIAFARDGNPQHGGLPSWPPYDLEDRAVMVFGPGPEAHVERDPWREERQVWAEVAGAAS</sequence>
<dbReference type="PANTHER" id="PTHR11559">
    <property type="entry name" value="CARBOXYLESTERASE"/>
    <property type="match status" value="1"/>
</dbReference>
<reference evidence="5" key="2">
    <citation type="submission" date="2012-10" db="EMBL/GenBank/DDBJ databases">
        <title>Improved high-quality draft of Thermaerobacter subterraneus C21, DSM 13965.</title>
        <authorList>
            <consortium name="DOE Joint Genome Institute"/>
            <person name="Eisen J."/>
            <person name="Huntemann M."/>
            <person name="Wei C.-L."/>
            <person name="Han J."/>
            <person name="Detter J.C."/>
            <person name="Han C."/>
            <person name="Tapia R."/>
            <person name="Chen A."/>
            <person name="Kyrpides N."/>
            <person name="Mavromatis K."/>
            <person name="Markowitz V."/>
            <person name="Szeto E."/>
            <person name="Ivanova N."/>
            <person name="Mikhailova N."/>
            <person name="Ovchinnikova G."/>
            <person name="Pagani I."/>
            <person name="Pati A."/>
            <person name="Goodwin L."/>
            <person name="Nordberg H.P."/>
            <person name="Cantor M.N."/>
            <person name="Hua S.X."/>
            <person name="Woyke T."/>
            <person name="Eisen J."/>
            <person name="Klenk H.-P."/>
        </authorList>
    </citation>
    <scope>NUCLEOTIDE SEQUENCE [LARGE SCALE GENOMIC DNA]</scope>
    <source>
        <strain evidence="5">DSM 13965</strain>
    </source>
</reference>
<organism evidence="5 6">
    <name type="scientific">Thermaerobacter subterraneus DSM 13965</name>
    <dbReference type="NCBI Taxonomy" id="867903"/>
    <lineage>
        <taxon>Bacteria</taxon>
        <taxon>Bacillati</taxon>
        <taxon>Bacillota</taxon>
        <taxon>Clostridia</taxon>
        <taxon>Eubacteriales</taxon>
        <taxon>Clostridiales Family XVII. Incertae Sedis</taxon>
        <taxon>Thermaerobacter</taxon>
    </lineage>
</organism>
<dbReference type="ESTHER" id="9firm-k6pzz9">
    <property type="family name" value="Carb_B_Bacteria"/>
</dbReference>
<feature type="domain" description="Carboxylesterase type B" evidence="4">
    <location>
        <begin position="9"/>
        <end position="486"/>
    </location>
</feature>
<dbReference type="InterPro" id="IPR050309">
    <property type="entry name" value="Type-B_Carboxylest/Lipase"/>
</dbReference>
<dbReference type="HOGENOM" id="CLU_006586_16_4_9"/>
<protein>
    <recommendedName>
        <fullName evidence="3">Carboxylic ester hydrolase</fullName>
        <ecNumber evidence="3">3.1.1.-</ecNumber>
    </recommendedName>
</protein>
<dbReference type="EMBL" id="AENY02000003">
    <property type="protein sequence ID" value="EKP94194.1"/>
    <property type="molecule type" value="Genomic_DNA"/>
</dbReference>
<dbReference type="InterPro" id="IPR019826">
    <property type="entry name" value="Carboxylesterase_B_AS"/>
</dbReference>
<comment type="similarity">
    <text evidence="1 3">Belongs to the type-B carboxylesterase/lipase family.</text>
</comment>
<keyword evidence="6" id="KW-1185">Reference proteome</keyword>
<reference evidence="5" key="1">
    <citation type="submission" date="2010-10" db="EMBL/GenBank/DDBJ databases">
        <authorList>
            <consortium name="US DOE Joint Genome Institute (JGI-PGF)"/>
            <person name="Lucas S."/>
            <person name="Copeland A."/>
            <person name="Lapidus A."/>
            <person name="Bruce D."/>
            <person name="Goodwin L."/>
            <person name="Pitluck S."/>
            <person name="Kyrpides N."/>
            <person name="Mavromatis K."/>
            <person name="Detter J.C."/>
            <person name="Han C."/>
            <person name="Land M."/>
            <person name="Hauser L."/>
            <person name="Markowitz V."/>
            <person name="Cheng J.-F."/>
            <person name="Hugenholtz P."/>
            <person name="Woyke T."/>
            <person name="Wu D."/>
            <person name="Pukall R."/>
            <person name="Wahrenburg C."/>
            <person name="Brambilla E."/>
            <person name="Klenk H.-P."/>
            <person name="Eisen J.A."/>
        </authorList>
    </citation>
    <scope>NUCLEOTIDE SEQUENCE [LARGE SCALE GENOMIC DNA]</scope>
    <source>
        <strain evidence="5">DSM 13965</strain>
    </source>
</reference>
<dbReference type="SUPFAM" id="SSF53474">
    <property type="entry name" value="alpha/beta-Hydrolases"/>
    <property type="match status" value="1"/>
</dbReference>
<dbReference type="Pfam" id="PF00135">
    <property type="entry name" value="COesterase"/>
    <property type="match status" value="1"/>
</dbReference>
<evidence type="ECO:0000256" key="2">
    <source>
        <dbReference type="ARBA" id="ARBA00022801"/>
    </source>
</evidence>
<dbReference type="EC" id="3.1.1.-" evidence="3"/>
<name>K6PZZ9_9FIRM</name>
<evidence type="ECO:0000313" key="5">
    <source>
        <dbReference type="EMBL" id="EKP94194.1"/>
    </source>
</evidence>
<proteinExistence type="inferred from homology"/>
<dbReference type="InterPro" id="IPR029058">
    <property type="entry name" value="AB_hydrolase_fold"/>
</dbReference>
<comment type="caution">
    <text evidence="5">The sequence shown here is derived from an EMBL/GenBank/DDBJ whole genome shotgun (WGS) entry which is preliminary data.</text>
</comment>